<dbReference type="EMBL" id="FPAQ01000014">
    <property type="protein sequence ID" value="SFT68332.1"/>
    <property type="molecule type" value="Genomic_DNA"/>
</dbReference>
<name>A0A1I7A099_9GAMM</name>
<proteinExistence type="predicted"/>
<dbReference type="OrthoDB" id="9007662at2"/>
<dbReference type="AlphaFoldDB" id="A0A1I7A099"/>
<evidence type="ECO:0000313" key="2">
    <source>
        <dbReference type="Proteomes" id="UP000199594"/>
    </source>
</evidence>
<gene>
    <name evidence="1" type="ORF">SAMN04487956_11462</name>
</gene>
<accession>A0A1I7A099</accession>
<reference evidence="1 2" key="1">
    <citation type="submission" date="2016-10" db="EMBL/GenBank/DDBJ databases">
        <authorList>
            <person name="de Groot N.N."/>
        </authorList>
    </citation>
    <scope>NUCLEOTIDE SEQUENCE [LARGE SCALE GENOMIC DNA]</scope>
    <source>
        <strain evidence="1 2">CGMCC 1.6493</strain>
    </source>
</reference>
<dbReference type="Proteomes" id="UP000199594">
    <property type="component" value="Unassembled WGS sequence"/>
</dbReference>
<organism evidence="1 2">
    <name type="scientific">Halomonas saccharevitans</name>
    <dbReference type="NCBI Taxonomy" id="416872"/>
    <lineage>
        <taxon>Bacteria</taxon>
        <taxon>Pseudomonadati</taxon>
        <taxon>Pseudomonadota</taxon>
        <taxon>Gammaproteobacteria</taxon>
        <taxon>Oceanospirillales</taxon>
        <taxon>Halomonadaceae</taxon>
        <taxon>Halomonas</taxon>
    </lineage>
</organism>
<protein>
    <submittedName>
        <fullName evidence="1">Uncharacterized protein</fullName>
    </submittedName>
</protein>
<dbReference type="RefSeq" id="WP_089848988.1">
    <property type="nucleotide sequence ID" value="NZ_FPAQ01000014.1"/>
</dbReference>
<evidence type="ECO:0000313" key="1">
    <source>
        <dbReference type="EMBL" id="SFT68332.1"/>
    </source>
</evidence>
<sequence length="116" mass="13580">MGLFTRNTMSLEDMTHLVAFLTITTIDERSITGRWIDEDFRTNLVNTWLEEHNHRASHWKLTKISMVSDGLARKMLFEFPTLKHGVHRLIEADQNEVYALIFMQSEQALLFKGITK</sequence>